<dbReference type="RefSeq" id="WP_111372193.1">
    <property type="nucleotide sequence ID" value="NZ_CP029480.1"/>
</dbReference>
<dbReference type="PANTHER" id="PTHR43569">
    <property type="entry name" value="AMIDOHYDROLASE"/>
    <property type="match status" value="1"/>
</dbReference>
<evidence type="ECO:0000313" key="4">
    <source>
        <dbReference type="Proteomes" id="UP000249873"/>
    </source>
</evidence>
<evidence type="ECO:0000259" key="2">
    <source>
        <dbReference type="Pfam" id="PF04909"/>
    </source>
</evidence>
<reference evidence="3 4" key="1">
    <citation type="submission" date="2018-05" db="EMBL/GenBank/DDBJ databases">
        <title>Complete genome sequence of Arcticibacterium luteifluviistationis SM1504T, a cytophagaceae bacterium isolated from Arctic surface seawater.</title>
        <authorList>
            <person name="Li Y."/>
            <person name="Qin Q.-L."/>
        </authorList>
    </citation>
    <scope>NUCLEOTIDE SEQUENCE [LARGE SCALE GENOMIC DNA]</scope>
    <source>
        <strain evidence="3 4">SM1504</strain>
    </source>
</reference>
<gene>
    <name evidence="3" type="ORF">DJ013_12820</name>
</gene>
<dbReference type="Pfam" id="PF04909">
    <property type="entry name" value="Amidohydro_2"/>
    <property type="match status" value="1"/>
</dbReference>
<evidence type="ECO:0000313" key="3">
    <source>
        <dbReference type="EMBL" id="AWV99000.1"/>
    </source>
</evidence>
<dbReference type="GO" id="GO:0016787">
    <property type="term" value="F:hydrolase activity"/>
    <property type="evidence" value="ECO:0007669"/>
    <property type="project" value="UniProtKB-KW"/>
</dbReference>
<dbReference type="InterPro" id="IPR052350">
    <property type="entry name" value="Metallo-dep_Lactonases"/>
</dbReference>
<dbReference type="PANTHER" id="PTHR43569:SF2">
    <property type="entry name" value="AMIDOHYDROLASE-RELATED DOMAIN-CONTAINING PROTEIN"/>
    <property type="match status" value="1"/>
</dbReference>
<accession>A0A2Z4GD22</accession>
<proteinExistence type="inferred from homology"/>
<organism evidence="3 4">
    <name type="scientific">Arcticibacterium luteifluviistationis</name>
    <dbReference type="NCBI Taxonomy" id="1784714"/>
    <lineage>
        <taxon>Bacteria</taxon>
        <taxon>Pseudomonadati</taxon>
        <taxon>Bacteroidota</taxon>
        <taxon>Cytophagia</taxon>
        <taxon>Cytophagales</taxon>
        <taxon>Leadbetterellaceae</taxon>
        <taxon>Arcticibacterium</taxon>
    </lineage>
</organism>
<dbReference type="AlphaFoldDB" id="A0A2Z4GD22"/>
<dbReference type="SUPFAM" id="SSF51556">
    <property type="entry name" value="Metallo-dependent hydrolases"/>
    <property type="match status" value="1"/>
</dbReference>
<dbReference type="InterPro" id="IPR006680">
    <property type="entry name" value="Amidohydro-rel"/>
</dbReference>
<dbReference type="InterPro" id="IPR032466">
    <property type="entry name" value="Metal_Hydrolase"/>
</dbReference>
<dbReference type="KEGG" id="als:DJ013_12820"/>
<sequence>MKIDAHQHFWKYDPVNYAWIDDSMSTIQKDFLPMHLAPVLKNNDFDASVLVQVNQTEEENDYFLDFAAKNDFIKAVIGWIDFKAADLDTRLASYANKPKLKGFRHIVQGEADDFLLDETFTQGLAKLATLDFTYDILIFERQLKAALKFVRKLPNNKLIIDHIAKPEIKHQSVNKWSNYMNAISEHENVYVKVSGMVTEADTKNWKKEDFTIYLDHVLSSFGTKRIVYGSDWPVCLVAATYEEQLDIVQTYFSKLSKTEQADIFGLNAQRFYNI</sequence>
<dbReference type="Gene3D" id="3.20.20.140">
    <property type="entry name" value="Metal-dependent hydrolases"/>
    <property type="match status" value="1"/>
</dbReference>
<feature type="domain" description="Amidohydrolase-related" evidence="2">
    <location>
        <begin position="3"/>
        <end position="274"/>
    </location>
</feature>
<keyword evidence="3" id="KW-0378">Hydrolase</keyword>
<comment type="similarity">
    <text evidence="1">Belongs to the metallo-dependent hydrolases superfamily.</text>
</comment>
<evidence type="ECO:0000256" key="1">
    <source>
        <dbReference type="ARBA" id="ARBA00038310"/>
    </source>
</evidence>
<name>A0A2Z4GD22_9BACT</name>
<dbReference type="OrthoDB" id="5450317at2"/>
<protein>
    <submittedName>
        <fullName evidence="3">Amidohydrolase</fullName>
    </submittedName>
</protein>
<dbReference type="Proteomes" id="UP000249873">
    <property type="component" value="Chromosome"/>
</dbReference>
<dbReference type="EMBL" id="CP029480">
    <property type="protein sequence ID" value="AWV99000.1"/>
    <property type="molecule type" value="Genomic_DNA"/>
</dbReference>
<keyword evidence="4" id="KW-1185">Reference proteome</keyword>